<evidence type="ECO:0000313" key="3">
    <source>
        <dbReference type="Proteomes" id="UP001153620"/>
    </source>
</evidence>
<feature type="region of interest" description="Disordered" evidence="1">
    <location>
        <begin position="1"/>
        <end position="25"/>
    </location>
</feature>
<keyword evidence="3" id="KW-1185">Reference proteome</keyword>
<dbReference type="AlphaFoldDB" id="A0A9N9WLW2"/>
<reference evidence="2" key="1">
    <citation type="submission" date="2022-01" db="EMBL/GenBank/DDBJ databases">
        <authorList>
            <person name="King R."/>
        </authorList>
    </citation>
    <scope>NUCLEOTIDE SEQUENCE</scope>
</reference>
<sequence length="81" mass="9756">MGNKRSFNEEELNRKRELDRNRKRQKSSLLTEEQLIEKRRANLESQNNIKIFIAQGVYQGKLLKNDKIFTQNVVYKEIFNI</sequence>
<proteinExistence type="predicted"/>
<organism evidence="2 3">
    <name type="scientific">Chironomus riparius</name>
    <dbReference type="NCBI Taxonomy" id="315576"/>
    <lineage>
        <taxon>Eukaryota</taxon>
        <taxon>Metazoa</taxon>
        <taxon>Ecdysozoa</taxon>
        <taxon>Arthropoda</taxon>
        <taxon>Hexapoda</taxon>
        <taxon>Insecta</taxon>
        <taxon>Pterygota</taxon>
        <taxon>Neoptera</taxon>
        <taxon>Endopterygota</taxon>
        <taxon>Diptera</taxon>
        <taxon>Nematocera</taxon>
        <taxon>Chironomoidea</taxon>
        <taxon>Chironomidae</taxon>
        <taxon>Chironominae</taxon>
        <taxon>Chironomus</taxon>
    </lineage>
</organism>
<evidence type="ECO:0000313" key="2">
    <source>
        <dbReference type="EMBL" id="CAG9798401.1"/>
    </source>
</evidence>
<gene>
    <name evidence="2" type="ORF">CHIRRI_LOCUS1383</name>
</gene>
<dbReference type="EMBL" id="OU895877">
    <property type="protein sequence ID" value="CAG9798401.1"/>
    <property type="molecule type" value="Genomic_DNA"/>
</dbReference>
<feature type="compositionally biased region" description="Basic and acidic residues" evidence="1">
    <location>
        <begin position="1"/>
        <end position="20"/>
    </location>
</feature>
<dbReference type="Proteomes" id="UP001153620">
    <property type="component" value="Chromosome 1"/>
</dbReference>
<reference evidence="2" key="2">
    <citation type="submission" date="2022-10" db="EMBL/GenBank/DDBJ databases">
        <authorList>
            <consortium name="ENA_rothamsted_submissions"/>
            <consortium name="culmorum"/>
            <person name="King R."/>
        </authorList>
    </citation>
    <scope>NUCLEOTIDE SEQUENCE</scope>
</reference>
<name>A0A9N9WLW2_9DIPT</name>
<protein>
    <submittedName>
        <fullName evidence="2">Uncharacterized protein</fullName>
    </submittedName>
</protein>
<accession>A0A9N9WLW2</accession>
<evidence type="ECO:0000256" key="1">
    <source>
        <dbReference type="SAM" id="MobiDB-lite"/>
    </source>
</evidence>